<evidence type="ECO:0000256" key="3">
    <source>
        <dbReference type="ARBA" id="ARBA00022603"/>
    </source>
</evidence>
<dbReference type="NCBIfam" id="TIGR02467">
    <property type="entry name" value="CbiE"/>
    <property type="match status" value="1"/>
</dbReference>
<dbReference type="AlphaFoldDB" id="A0A2N5XVW8"/>
<dbReference type="InterPro" id="IPR014777">
    <property type="entry name" value="4pyrrole_Mease_sub1"/>
</dbReference>
<dbReference type="CDD" id="cd11644">
    <property type="entry name" value="Precorrin-6Y-MT"/>
    <property type="match status" value="1"/>
</dbReference>
<dbReference type="InterPro" id="IPR050714">
    <property type="entry name" value="Cobalamin_biosynth_MTase"/>
</dbReference>
<dbReference type="Pfam" id="PF00590">
    <property type="entry name" value="TP_methylase"/>
    <property type="match status" value="1"/>
</dbReference>
<name>A0A2N5XVW8_9HYPH</name>
<dbReference type="InterPro" id="IPR000878">
    <property type="entry name" value="4pyrrol_Mease"/>
</dbReference>
<evidence type="ECO:0000313" key="7">
    <source>
        <dbReference type="EMBL" id="PLW78630.1"/>
    </source>
</evidence>
<protein>
    <submittedName>
        <fullName evidence="7">Cobalamin biosynthesis bifunctional protein CbiET</fullName>
    </submittedName>
</protein>
<dbReference type="Proteomes" id="UP000234881">
    <property type="component" value="Unassembled WGS sequence"/>
</dbReference>
<dbReference type="InterPro" id="IPR012818">
    <property type="entry name" value="CbiE"/>
</dbReference>
<dbReference type="GO" id="GO:0009236">
    <property type="term" value="P:cobalamin biosynthetic process"/>
    <property type="evidence" value="ECO:0007669"/>
    <property type="project" value="UniProtKB-UniPathway"/>
</dbReference>
<dbReference type="InterPro" id="IPR029063">
    <property type="entry name" value="SAM-dependent_MTases_sf"/>
</dbReference>
<keyword evidence="5" id="KW-0949">S-adenosyl-L-methionine</keyword>
<gene>
    <name evidence="7" type="ORF">C0081_03330</name>
</gene>
<dbReference type="SUPFAM" id="SSF53790">
    <property type="entry name" value="Tetrapyrrole methylase"/>
    <property type="match status" value="1"/>
</dbReference>
<dbReference type="Gene3D" id="3.40.50.150">
    <property type="entry name" value="Vaccinia Virus protein VP39"/>
    <property type="match status" value="1"/>
</dbReference>
<keyword evidence="3" id="KW-0489">Methyltransferase</keyword>
<evidence type="ECO:0000256" key="1">
    <source>
        <dbReference type="ARBA" id="ARBA00004953"/>
    </source>
</evidence>
<keyword evidence="4" id="KW-0808">Transferase</keyword>
<dbReference type="EMBL" id="PKUQ01000002">
    <property type="protein sequence ID" value="PLW78630.1"/>
    <property type="molecule type" value="Genomic_DNA"/>
</dbReference>
<dbReference type="PIRSF" id="PIRSF036428">
    <property type="entry name" value="CobL"/>
    <property type="match status" value="1"/>
</dbReference>
<dbReference type="OrthoDB" id="9787825at2"/>
<comment type="pathway">
    <text evidence="1">Cofactor biosynthesis; adenosylcobalamin biosynthesis.</text>
</comment>
<evidence type="ECO:0000313" key="8">
    <source>
        <dbReference type="Proteomes" id="UP000234881"/>
    </source>
</evidence>
<evidence type="ECO:0000259" key="6">
    <source>
        <dbReference type="Pfam" id="PF00590"/>
    </source>
</evidence>
<dbReference type="Gene3D" id="3.40.1010.10">
    <property type="entry name" value="Cobalt-precorrin-4 Transmethylase, Domain 1"/>
    <property type="match status" value="1"/>
</dbReference>
<dbReference type="NCBIfam" id="TIGR02469">
    <property type="entry name" value="CbiT"/>
    <property type="match status" value="1"/>
</dbReference>
<dbReference type="Gene3D" id="3.30.950.10">
    <property type="entry name" value="Methyltransferase, Cobalt-precorrin-4 Transmethylase, Domain 2"/>
    <property type="match status" value="1"/>
</dbReference>
<dbReference type="GO" id="GO:0032259">
    <property type="term" value="P:methylation"/>
    <property type="evidence" value="ECO:0007669"/>
    <property type="project" value="UniProtKB-KW"/>
</dbReference>
<dbReference type="PANTHER" id="PTHR43182">
    <property type="entry name" value="COBALT-PRECORRIN-6B C(15)-METHYLTRANSFERASE (DECARBOXYLATING)"/>
    <property type="match status" value="1"/>
</dbReference>
<accession>A0A2N5XVW8</accession>
<dbReference type="InterPro" id="IPR014776">
    <property type="entry name" value="4pyrrole_Mease_sub2"/>
</dbReference>
<dbReference type="CDD" id="cd02440">
    <property type="entry name" value="AdoMet_MTases"/>
    <property type="match status" value="1"/>
</dbReference>
<evidence type="ECO:0000256" key="4">
    <source>
        <dbReference type="ARBA" id="ARBA00022679"/>
    </source>
</evidence>
<dbReference type="SUPFAM" id="SSF53335">
    <property type="entry name" value="S-adenosyl-L-methionine-dependent methyltransferases"/>
    <property type="match status" value="1"/>
</dbReference>
<organism evidence="7 8">
    <name type="scientific">Cohaesibacter celericrescens</name>
    <dbReference type="NCBI Taxonomy" id="2067669"/>
    <lineage>
        <taxon>Bacteria</taxon>
        <taxon>Pseudomonadati</taxon>
        <taxon>Pseudomonadota</taxon>
        <taxon>Alphaproteobacteria</taxon>
        <taxon>Hyphomicrobiales</taxon>
        <taxon>Cohaesibacteraceae</taxon>
    </lineage>
</organism>
<evidence type="ECO:0000256" key="5">
    <source>
        <dbReference type="ARBA" id="ARBA00022691"/>
    </source>
</evidence>
<proteinExistence type="predicted"/>
<reference evidence="7 8" key="1">
    <citation type="submission" date="2018-01" db="EMBL/GenBank/DDBJ databases">
        <title>The draft genome sequence of Cohaesibacter sp. H1304.</title>
        <authorList>
            <person name="Wang N.-N."/>
            <person name="Du Z.-J."/>
        </authorList>
    </citation>
    <scope>NUCLEOTIDE SEQUENCE [LARGE SCALE GENOMIC DNA]</scope>
    <source>
        <strain evidence="7 8">H1304</strain>
    </source>
</reference>
<sequence length="412" mass="44600">MTDELNEPWLNIIGIGEGGTDDVSDLGWSLIAQSKTIIGGQRHLAMIADDLTPDAERIVWPSPFSKIYAELEKIRGQQVVILASGDPMCFGIGGTLTRHFDRSEMRVLPAPSSFSLAASRLGWPLNKTSQLTIHGRNPASLLPHYTPGARLFILSKDSTSPSLVAKQLCNQGIENASITVLEHLGGDKEKIIESDARTIKNGGETLRFADLNVLAVALPDQLPHWLPTIAGLPDDAFEHDGKMTKRDIRASALAKLAPHPNALLWDVGTGCGSIAIEWMRSHASCRAVGIEPQEKRRVFAEHNAQQLGTPGLRLLASQAPDGLRGEEAPDAIFIGGGLSVDVVNFCLRALKPRGRLVAHAVTLGSERLLLEMFERHGGDLTRLSIAKASPVGPHFGWKTSMPVTQWAFVKDA</sequence>
<evidence type="ECO:0000256" key="2">
    <source>
        <dbReference type="ARBA" id="ARBA00022573"/>
    </source>
</evidence>
<comment type="caution">
    <text evidence="7">The sequence shown here is derived from an EMBL/GenBank/DDBJ whole genome shotgun (WGS) entry which is preliminary data.</text>
</comment>
<dbReference type="RefSeq" id="WP_101532395.1">
    <property type="nucleotide sequence ID" value="NZ_JBFHIU010000094.1"/>
</dbReference>
<dbReference type="InterPro" id="IPR035996">
    <property type="entry name" value="4pyrrol_Methylase_sf"/>
</dbReference>
<dbReference type="UniPathway" id="UPA00148"/>
<keyword evidence="2" id="KW-0169">Cobalamin biosynthesis</keyword>
<dbReference type="InterPro" id="IPR006365">
    <property type="entry name" value="Cbl_synth_CobL"/>
</dbReference>
<feature type="domain" description="Tetrapyrrole methylase" evidence="6">
    <location>
        <begin position="11"/>
        <end position="198"/>
    </location>
</feature>
<dbReference type="PANTHER" id="PTHR43182:SF1">
    <property type="entry name" value="COBALT-PRECORRIN-7 C(5)-METHYLTRANSFERASE"/>
    <property type="match status" value="1"/>
</dbReference>
<dbReference type="GO" id="GO:0008276">
    <property type="term" value="F:protein methyltransferase activity"/>
    <property type="evidence" value="ECO:0007669"/>
    <property type="project" value="InterPro"/>
</dbReference>
<dbReference type="InterPro" id="IPR014008">
    <property type="entry name" value="Cbl_synth_MTase_CbiT"/>
</dbReference>
<keyword evidence="8" id="KW-1185">Reference proteome</keyword>